<dbReference type="PROSITE" id="PS00622">
    <property type="entry name" value="HTH_LUXR_1"/>
    <property type="match status" value="1"/>
</dbReference>
<evidence type="ECO:0000313" key="6">
    <source>
        <dbReference type="Proteomes" id="UP000465240"/>
    </source>
</evidence>
<geneLocation type="plasmid" evidence="5">
    <name>pJCM18565</name>
</geneLocation>
<keyword evidence="3" id="KW-0804">Transcription</keyword>
<evidence type="ECO:0000256" key="2">
    <source>
        <dbReference type="ARBA" id="ARBA00023125"/>
    </source>
</evidence>
<dbReference type="PANTHER" id="PTHR44688">
    <property type="entry name" value="DNA-BINDING TRANSCRIPTIONAL ACTIVATOR DEVR_DOSR"/>
    <property type="match status" value="1"/>
</dbReference>
<evidence type="ECO:0000256" key="3">
    <source>
        <dbReference type="ARBA" id="ARBA00023163"/>
    </source>
</evidence>
<proteinExistence type="predicted"/>
<dbReference type="InterPro" id="IPR016032">
    <property type="entry name" value="Sig_transdc_resp-reg_C-effctor"/>
</dbReference>
<dbReference type="EMBL" id="BLKX01000002">
    <property type="protein sequence ID" value="GFG82862.1"/>
    <property type="molecule type" value="Genomic_DNA"/>
</dbReference>
<organism evidence="5 6">
    <name type="scientific">Mycobacterium paragordonae</name>
    <dbReference type="NCBI Taxonomy" id="1389713"/>
    <lineage>
        <taxon>Bacteria</taxon>
        <taxon>Bacillati</taxon>
        <taxon>Actinomycetota</taxon>
        <taxon>Actinomycetes</taxon>
        <taxon>Mycobacteriales</taxon>
        <taxon>Mycobacteriaceae</taxon>
        <taxon>Mycobacterium</taxon>
    </lineage>
</organism>
<keyword evidence="5" id="KW-0614">Plasmid</keyword>
<dbReference type="SMART" id="SM00421">
    <property type="entry name" value="HTH_LUXR"/>
    <property type="match status" value="1"/>
</dbReference>
<dbReference type="PROSITE" id="PS50043">
    <property type="entry name" value="HTH_LUXR_2"/>
    <property type="match status" value="1"/>
</dbReference>
<dbReference type="Gene3D" id="1.10.10.10">
    <property type="entry name" value="Winged helix-like DNA-binding domain superfamily/Winged helix DNA-binding domain"/>
    <property type="match status" value="1"/>
</dbReference>
<dbReference type="RefSeq" id="WP_084023469.1">
    <property type="nucleotide sequence ID" value="NZ_BLKX01000002.1"/>
</dbReference>
<reference evidence="5 6" key="1">
    <citation type="journal article" date="2019" name="Emerg. Microbes Infect.">
        <title>Comprehensive subspecies identification of 175 nontuberculous mycobacteria species based on 7547 genomic profiles.</title>
        <authorList>
            <person name="Matsumoto Y."/>
            <person name="Kinjo T."/>
            <person name="Motooka D."/>
            <person name="Nabeya D."/>
            <person name="Jung N."/>
            <person name="Uechi K."/>
            <person name="Horii T."/>
            <person name="Iida T."/>
            <person name="Fujita J."/>
            <person name="Nakamura S."/>
        </authorList>
    </citation>
    <scope>NUCLEOTIDE SEQUENCE [LARGE SCALE GENOMIC DNA]</scope>
    <source>
        <strain evidence="5 6">JCM 18565</strain>
    </source>
</reference>
<name>A0ABQ1CEV9_9MYCO</name>
<keyword evidence="6" id="KW-1185">Reference proteome</keyword>
<dbReference type="SUPFAM" id="SSF46894">
    <property type="entry name" value="C-terminal effector domain of the bipartite response regulators"/>
    <property type="match status" value="1"/>
</dbReference>
<feature type="domain" description="HTH luxR-type" evidence="4">
    <location>
        <begin position="242"/>
        <end position="307"/>
    </location>
</feature>
<comment type="caution">
    <text evidence="5">The sequence shown here is derived from an EMBL/GenBank/DDBJ whole genome shotgun (WGS) entry which is preliminary data.</text>
</comment>
<dbReference type="CDD" id="cd06170">
    <property type="entry name" value="LuxR_C_like"/>
    <property type="match status" value="1"/>
</dbReference>
<gene>
    <name evidence="5" type="ORF">MPRG_61380</name>
</gene>
<dbReference type="InterPro" id="IPR000792">
    <property type="entry name" value="Tscrpt_reg_LuxR_C"/>
</dbReference>
<dbReference type="Gene3D" id="3.30.450.40">
    <property type="match status" value="1"/>
</dbReference>
<sequence length="311" mass="34308">MTSPRDGLAHSIGSKDVIPAPLSPTAVGVAKEALARLRLVFNNSELAERIPGEVHRIGFTHILFSYIRQNTWFVRSAYAAGDDQLAYTMLQVGRAHPRRLRRPLPECEMVLSGSPILIENPRSDPRLHSALVAVTNPKVYVAAPVYAWQTPVGLLHADAPTETGDVDVAERDLLGLFAEGVGAIFERNLVLERLRAMRGAVEEHTHKIGALADAFEDELWDNMDLRADADPAGGVQGVFQRERNIIAELTLREKQVLQMLATGKTNAQIADRLFIAEGTVKSHVKHIMEKLGASNRTDAVRKYQAWDAALF</sequence>
<dbReference type="InterPro" id="IPR036388">
    <property type="entry name" value="WH-like_DNA-bd_sf"/>
</dbReference>
<evidence type="ECO:0000256" key="1">
    <source>
        <dbReference type="ARBA" id="ARBA00023015"/>
    </source>
</evidence>
<keyword evidence="2" id="KW-0238">DNA-binding</keyword>
<dbReference type="PRINTS" id="PR00038">
    <property type="entry name" value="HTHLUXR"/>
</dbReference>
<dbReference type="SUPFAM" id="SSF55781">
    <property type="entry name" value="GAF domain-like"/>
    <property type="match status" value="1"/>
</dbReference>
<accession>A0ABQ1CEV9</accession>
<evidence type="ECO:0000259" key="4">
    <source>
        <dbReference type="PROSITE" id="PS50043"/>
    </source>
</evidence>
<keyword evidence="1" id="KW-0805">Transcription regulation</keyword>
<dbReference type="Pfam" id="PF00196">
    <property type="entry name" value="GerE"/>
    <property type="match status" value="1"/>
</dbReference>
<dbReference type="PANTHER" id="PTHR44688:SF16">
    <property type="entry name" value="DNA-BINDING TRANSCRIPTIONAL ACTIVATOR DEVR_DOSR"/>
    <property type="match status" value="1"/>
</dbReference>
<evidence type="ECO:0000313" key="5">
    <source>
        <dbReference type="EMBL" id="GFG82862.1"/>
    </source>
</evidence>
<dbReference type="Proteomes" id="UP000465240">
    <property type="component" value="Unassembled WGS sequence"/>
</dbReference>
<dbReference type="InterPro" id="IPR029016">
    <property type="entry name" value="GAF-like_dom_sf"/>
</dbReference>
<protein>
    <recommendedName>
        <fullName evidence="4">HTH luxR-type domain-containing protein</fullName>
    </recommendedName>
</protein>